<keyword evidence="1" id="KW-1133">Transmembrane helix</keyword>
<dbReference type="EMBL" id="JAFDVD010000017">
    <property type="protein sequence ID" value="MBM6401811.1"/>
    <property type="molecule type" value="Genomic_DNA"/>
</dbReference>
<feature type="domain" description="YqeB PH" evidence="2">
    <location>
        <begin position="14"/>
        <end position="162"/>
    </location>
</feature>
<evidence type="ECO:0000313" key="4">
    <source>
        <dbReference type="Proteomes" id="UP001430172"/>
    </source>
</evidence>
<comment type="caution">
    <text evidence="3">The sequence shown here is derived from an EMBL/GenBank/DDBJ whole genome shotgun (WGS) entry which is preliminary data.</text>
</comment>
<keyword evidence="4" id="KW-1185">Reference proteome</keyword>
<evidence type="ECO:0000313" key="3">
    <source>
        <dbReference type="EMBL" id="MBM6401811.1"/>
    </source>
</evidence>
<dbReference type="RefSeq" id="WP_204132277.1">
    <property type="nucleotide sequence ID" value="NZ_JAFDVD010000017.1"/>
</dbReference>
<keyword evidence="1" id="KW-0472">Membrane</keyword>
<protein>
    <recommendedName>
        <fullName evidence="2">YqeB PH domain-containing protein</fullName>
    </recommendedName>
</protein>
<feature type="transmembrane region" description="Helical" evidence="1">
    <location>
        <begin position="21"/>
        <end position="42"/>
    </location>
</feature>
<dbReference type="Pfam" id="PF23494">
    <property type="entry name" value="bPH_10"/>
    <property type="match status" value="1"/>
</dbReference>
<dbReference type="Proteomes" id="UP001430172">
    <property type="component" value="Unassembled WGS sequence"/>
</dbReference>
<accession>A0ABS2CPK3</accession>
<proteinExistence type="predicted"/>
<evidence type="ECO:0000256" key="1">
    <source>
        <dbReference type="SAM" id="Phobius"/>
    </source>
</evidence>
<gene>
    <name evidence="3" type="ORF">JQN70_15550</name>
</gene>
<organism evidence="3 4">
    <name type="scientific">Phycicoccus sonneratiae</name>
    <dbReference type="NCBI Taxonomy" id="2807628"/>
    <lineage>
        <taxon>Bacteria</taxon>
        <taxon>Bacillati</taxon>
        <taxon>Actinomycetota</taxon>
        <taxon>Actinomycetes</taxon>
        <taxon>Micrococcales</taxon>
        <taxon>Intrasporangiaceae</taxon>
        <taxon>Phycicoccus</taxon>
    </lineage>
</organism>
<feature type="transmembrane region" description="Helical" evidence="1">
    <location>
        <begin position="74"/>
        <end position="97"/>
    </location>
</feature>
<evidence type="ECO:0000259" key="2">
    <source>
        <dbReference type="Pfam" id="PF23494"/>
    </source>
</evidence>
<sequence>MGTDAAGDTRTIGGFDRAGRGFVAALFGGVGVAAGLVLPWLAGFAADHGWVPFGGPVRWLGSFDEPWLVWGRPLIGLALGLAFAAWVVVSSPVLHVAPDEVRVERRGSVERVIARSTVDGVHRAGSKVVIESPGGRVLFRDDVEGDRDAVREAFVAAGYPWEGPPE</sequence>
<dbReference type="InterPro" id="IPR057798">
    <property type="entry name" value="PH_YqeB"/>
</dbReference>
<name>A0ABS2CPK3_9MICO</name>
<reference evidence="3" key="1">
    <citation type="submission" date="2021-02" db="EMBL/GenBank/DDBJ databases">
        <title>Phycicoccus sp. MQZ13P-5T, whole genome shotgun sequence.</title>
        <authorList>
            <person name="Tuo L."/>
        </authorList>
    </citation>
    <scope>NUCLEOTIDE SEQUENCE</scope>
    <source>
        <strain evidence="3">MQZ13P-5</strain>
    </source>
</reference>
<keyword evidence="1" id="KW-0812">Transmembrane</keyword>